<dbReference type="HOGENOM" id="CLU_931667_0_0_1"/>
<evidence type="ECO:0000313" key="3">
    <source>
        <dbReference type="Proteomes" id="UP000009022"/>
    </source>
</evidence>
<feature type="region of interest" description="Disordered" evidence="1">
    <location>
        <begin position="232"/>
        <end position="275"/>
    </location>
</feature>
<dbReference type="AlphaFoldDB" id="B3RRG1"/>
<evidence type="ECO:0000313" key="2">
    <source>
        <dbReference type="EMBL" id="EDV26340.1"/>
    </source>
</evidence>
<dbReference type="InterPro" id="IPR040247">
    <property type="entry name" value="DUF5524"/>
</dbReference>
<sequence length="299" mass="35096">MPSFFKDFQGQDWFYHAPNKKLDSEEKNAQMPVLSQVPGLSDVAGEDSDPFAKSKKGWIRDTDSRYIQMAKQGGRKDLLMFNVPHTISKDPIAYPRVDWFDHQQPDIEIRQPRRHEPDRDIYGEYLTLNKKTAPAGVITNQGSKGKDLFDKPPPFSLDDDLSYWQRKKTEKSEKQEKPKQIDRFKLPPLKSNKESLVNGDAANNVQKTKGKKNGENVNFNYLMSMGYQKDWFDEKERKDKEDDDKKRKQQTLLKEKVRQGMKPRNPQTYTDKVENKDQFKLSKFKNVNSKINTRWSERQ</sequence>
<name>B3RRG1_TRIAD</name>
<dbReference type="CTD" id="6752078"/>
<dbReference type="Proteomes" id="UP000009022">
    <property type="component" value="Unassembled WGS sequence"/>
</dbReference>
<dbReference type="eggNOG" id="ENOG502S6DP">
    <property type="taxonomic scope" value="Eukaryota"/>
</dbReference>
<dbReference type="InParanoid" id="B3RRG1"/>
<dbReference type="OMA" id="MVYEEFH"/>
<feature type="compositionally biased region" description="Basic and acidic residues" evidence="1">
    <location>
        <begin position="232"/>
        <end position="246"/>
    </location>
</feature>
<feature type="compositionally biased region" description="Basic and acidic residues" evidence="1">
    <location>
        <begin position="170"/>
        <end position="185"/>
    </location>
</feature>
<accession>B3RRG1</accession>
<reference evidence="2 3" key="1">
    <citation type="journal article" date="2008" name="Nature">
        <title>The Trichoplax genome and the nature of placozoans.</title>
        <authorList>
            <person name="Srivastava M."/>
            <person name="Begovic E."/>
            <person name="Chapman J."/>
            <person name="Putnam N.H."/>
            <person name="Hellsten U."/>
            <person name="Kawashima T."/>
            <person name="Kuo A."/>
            <person name="Mitros T."/>
            <person name="Salamov A."/>
            <person name="Carpenter M.L."/>
            <person name="Signorovitch A.Y."/>
            <person name="Moreno M.A."/>
            <person name="Kamm K."/>
            <person name="Grimwood J."/>
            <person name="Schmutz J."/>
            <person name="Shapiro H."/>
            <person name="Grigoriev I.V."/>
            <person name="Buss L.W."/>
            <person name="Schierwater B."/>
            <person name="Dellaporta S.L."/>
            <person name="Rokhsar D.S."/>
        </authorList>
    </citation>
    <scope>NUCLEOTIDE SEQUENCE [LARGE SCALE GENOMIC DNA]</scope>
    <source>
        <strain evidence="2 3">Grell-BS-1999</strain>
    </source>
</reference>
<dbReference type="KEGG" id="tad:TRIADDRAFT_54225"/>
<dbReference type="GeneID" id="6752078"/>
<protein>
    <submittedName>
        <fullName evidence="2">Uncharacterized protein</fullName>
    </submittedName>
</protein>
<gene>
    <name evidence="2" type="ORF">TRIADDRAFT_54225</name>
</gene>
<organism evidence="2 3">
    <name type="scientific">Trichoplax adhaerens</name>
    <name type="common">Trichoplax reptans</name>
    <dbReference type="NCBI Taxonomy" id="10228"/>
    <lineage>
        <taxon>Eukaryota</taxon>
        <taxon>Metazoa</taxon>
        <taxon>Placozoa</taxon>
        <taxon>Uniplacotomia</taxon>
        <taxon>Trichoplacea</taxon>
        <taxon>Trichoplacidae</taxon>
        <taxon>Trichoplax</taxon>
    </lineage>
</organism>
<dbReference type="PhylomeDB" id="B3RRG1"/>
<dbReference type="PANTHER" id="PTHR31097:SF2">
    <property type="entry name" value="CHROMOSOME 7 OPEN READING FRAME 57"/>
    <property type="match status" value="1"/>
</dbReference>
<feature type="region of interest" description="Disordered" evidence="1">
    <location>
        <begin position="136"/>
        <end position="217"/>
    </location>
</feature>
<keyword evidence="3" id="KW-1185">Reference proteome</keyword>
<evidence type="ECO:0000256" key="1">
    <source>
        <dbReference type="SAM" id="MobiDB-lite"/>
    </source>
</evidence>
<dbReference type="OrthoDB" id="10012494at2759"/>
<dbReference type="RefSeq" id="XP_002110336.1">
    <property type="nucleotide sequence ID" value="XM_002110300.1"/>
</dbReference>
<dbReference type="STRING" id="10228.B3RRG1"/>
<dbReference type="EMBL" id="DS985243">
    <property type="protein sequence ID" value="EDV26340.1"/>
    <property type="molecule type" value="Genomic_DNA"/>
</dbReference>
<dbReference type="Pfam" id="PF17662">
    <property type="entry name" value="DUF5524"/>
    <property type="match status" value="1"/>
</dbReference>
<proteinExistence type="predicted"/>
<dbReference type="PANTHER" id="PTHR31097">
    <property type="entry name" value="SI:DKEY-276J7.1"/>
    <property type="match status" value="1"/>
</dbReference>
<dbReference type="FunCoup" id="B3RRG1">
    <property type="interactions" value="118"/>
</dbReference>